<evidence type="ECO:0000313" key="2">
    <source>
        <dbReference type="EMBL" id="HIZ88941.1"/>
    </source>
</evidence>
<keyword evidence="1" id="KW-0472">Membrane</keyword>
<proteinExistence type="predicted"/>
<organism evidence="2 3">
    <name type="scientific">Candidatus Mucispirillum faecigallinarum</name>
    <dbReference type="NCBI Taxonomy" id="2838699"/>
    <lineage>
        <taxon>Bacteria</taxon>
        <taxon>Pseudomonadati</taxon>
        <taxon>Deferribacterota</taxon>
        <taxon>Deferribacteres</taxon>
        <taxon>Deferribacterales</taxon>
        <taxon>Mucispirillaceae</taxon>
        <taxon>Mucispirillum</taxon>
    </lineage>
</organism>
<dbReference type="EMBL" id="DXAQ01000049">
    <property type="protein sequence ID" value="HIZ88941.1"/>
    <property type="molecule type" value="Genomic_DNA"/>
</dbReference>
<dbReference type="AlphaFoldDB" id="A0A9D2KBB5"/>
<evidence type="ECO:0000256" key="1">
    <source>
        <dbReference type="SAM" id="Phobius"/>
    </source>
</evidence>
<feature type="transmembrane region" description="Helical" evidence="1">
    <location>
        <begin position="126"/>
        <end position="152"/>
    </location>
</feature>
<evidence type="ECO:0000313" key="3">
    <source>
        <dbReference type="Proteomes" id="UP000824176"/>
    </source>
</evidence>
<comment type="caution">
    <text evidence="2">The sequence shown here is derived from an EMBL/GenBank/DDBJ whole genome shotgun (WGS) entry which is preliminary data.</text>
</comment>
<dbReference type="Proteomes" id="UP000824176">
    <property type="component" value="Unassembled WGS sequence"/>
</dbReference>
<sequence length="185" mass="20706">MKKIFRKIHLYMALFTIPVGIMVAITGVVYILGANQDTWAETNTYTVNQTIAKGQEVEFLKQWTKENNVKMPKENVSLDKSKVNRTVGSAGYLITLKDKENSTEIVTFKRSIIGNMIMLHKAKAGMLFKIMMILYGIVLVCFYISGLTIAVFKKNVNGKLVPKTESYVVIAAGFIVTIIFAIISL</sequence>
<name>A0A9D2KBB5_9BACT</name>
<keyword evidence="1" id="KW-1133">Transmembrane helix</keyword>
<reference evidence="2" key="2">
    <citation type="submission" date="2021-04" db="EMBL/GenBank/DDBJ databases">
        <authorList>
            <person name="Gilroy R."/>
        </authorList>
    </citation>
    <scope>NUCLEOTIDE SEQUENCE</scope>
    <source>
        <strain evidence="2">ChiW4-1371</strain>
    </source>
</reference>
<evidence type="ECO:0008006" key="4">
    <source>
        <dbReference type="Google" id="ProtNLM"/>
    </source>
</evidence>
<keyword evidence="1" id="KW-0812">Transmembrane</keyword>
<feature type="transmembrane region" description="Helical" evidence="1">
    <location>
        <begin position="164"/>
        <end position="183"/>
    </location>
</feature>
<feature type="transmembrane region" description="Helical" evidence="1">
    <location>
        <begin position="12"/>
        <end position="33"/>
    </location>
</feature>
<gene>
    <name evidence="2" type="ORF">H9804_03265</name>
</gene>
<reference evidence="2" key="1">
    <citation type="journal article" date="2021" name="PeerJ">
        <title>Extensive microbial diversity within the chicken gut microbiome revealed by metagenomics and culture.</title>
        <authorList>
            <person name="Gilroy R."/>
            <person name="Ravi A."/>
            <person name="Getino M."/>
            <person name="Pursley I."/>
            <person name="Horton D.L."/>
            <person name="Alikhan N.F."/>
            <person name="Baker D."/>
            <person name="Gharbi K."/>
            <person name="Hall N."/>
            <person name="Watson M."/>
            <person name="Adriaenssens E.M."/>
            <person name="Foster-Nyarko E."/>
            <person name="Jarju S."/>
            <person name="Secka A."/>
            <person name="Antonio M."/>
            <person name="Oren A."/>
            <person name="Chaudhuri R.R."/>
            <person name="La Ragione R."/>
            <person name="Hildebrand F."/>
            <person name="Pallen M.J."/>
        </authorList>
    </citation>
    <scope>NUCLEOTIDE SEQUENCE</scope>
    <source>
        <strain evidence="2">ChiW4-1371</strain>
    </source>
</reference>
<accession>A0A9D2KBB5</accession>
<protein>
    <recommendedName>
        <fullName evidence="4">PepSY domain-containing protein</fullName>
    </recommendedName>
</protein>